<dbReference type="PROSITE" id="PS00615">
    <property type="entry name" value="C_TYPE_LECTIN_1"/>
    <property type="match status" value="1"/>
</dbReference>
<dbReference type="PANTHER" id="PTHR22803">
    <property type="entry name" value="MANNOSE, PHOSPHOLIPASE, LECTIN RECEPTOR RELATED"/>
    <property type="match status" value="1"/>
</dbReference>
<keyword evidence="2" id="KW-1133">Transmembrane helix</keyword>
<dbReference type="CDD" id="cd00037">
    <property type="entry name" value="CLECT"/>
    <property type="match status" value="1"/>
</dbReference>
<evidence type="ECO:0000256" key="1">
    <source>
        <dbReference type="ARBA" id="ARBA00023157"/>
    </source>
</evidence>
<dbReference type="Pfam" id="PF00059">
    <property type="entry name" value="Lectin_C"/>
    <property type="match status" value="1"/>
</dbReference>
<feature type="domain" description="C-type lectin" evidence="3">
    <location>
        <begin position="125"/>
        <end position="240"/>
    </location>
</feature>
<dbReference type="InterPro" id="IPR016186">
    <property type="entry name" value="C-type_lectin-like/link_sf"/>
</dbReference>
<proteinExistence type="predicted"/>
<reference evidence="5" key="1">
    <citation type="submission" date="2016-11" db="UniProtKB">
        <authorList>
            <consortium name="WormBaseParasite"/>
        </authorList>
    </citation>
    <scope>IDENTIFICATION</scope>
</reference>
<evidence type="ECO:0000313" key="4">
    <source>
        <dbReference type="Proteomes" id="UP000095287"/>
    </source>
</evidence>
<feature type="transmembrane region" description="Helical" evidence="2">
    <location>
        <begin position="55"/>
        <end position="76"/>
    </location>
</feature>
<name>A0A1I7YDX9_9BILA</name>
<evidence type="ECO:0000313" key="5">
    <source>
        <dbReference type="WBParaSite" id="L893_g15312.t1"/>
    </source>
</evidence>
<dbReference type="WBParaSite" id="L893_g15312.t1">
    <property type="protein sequence ID" value="L893_g15312.t1"/>
    <property type="gene ID" value="L893_g15312"/>
</dbReference>
<keyword evidence="4" id="KW-1185">Reference proteome</keyword>
<evidence type="ECO:0000256" key="2">
    <source>
        <dbReference type="SAM" id="Phobius"/>
    </source>
</evidence>
<keyword evidence="1" id="KW-1015">Disulfide bond</keyword>
<dbReference type="InterPro" id="IPR050111">
    <property type="entry name" value="C-type_lectin/snaclec_domain"/>
</dbReference>
<keyword evidence="2" id="KW-0472">Membrane</keyword>
<sequence length="255" mass="29274">MPKNNAPAPTIPDHFEMDILKKEAEFVGTHDHKPIVVVVDQKEKKASKSKHCRKCLWPCSLFLAKAILLILGYLGYRQWIAGEIPAVKDFTKMITARTKAPPVTPAGTKAPFEQLCPDRWAFFNQTNSCFKYIKQRSTWKAAEEFCITKGAHMVSIHSEEENNFVKGMSEIVGVDDQRLSIWLGGYSPNKDNVFVWTDGTPWNFTWFHPQEPNMIGRENCIEVFRCGGYMDICWNNIECEWYRTGFVCKKNAHTS</sequence>
<keyword evidence="2" id="KW-0812">Transmembrane</keyword>
<dbReference type="InterPro" id="IPR016187">
    <property type="entry name" value="CTDL_fold"/>
</dbReference>
<dbReference type="PROSITE" id="PS50041">
    <property type="entry name" value="C_TYPE_LECTIN_2"/>
    <property type="match status" value="1"/>
</dbReference>
<dbReference type="Proteomes" id="UP000095287">
    <property type="component" value="Unplaced"/>
</dbReference>
<protein>
    <submittedName>
        <fullName evidence="5">C-type lectin domain-containing protein</fullName>
    </submittedName>
</protein>
<dbReference type="AlphaFoldDB" id="A0A1I7YDX9"/>
<dbReference type="InterPro" id="IPR001304">
    <property type="entry name" value="C-type_lectin-like"/>
</dbReference>
<organism evidence="4 5">
    <name type="scientific">Steinernema glaseri</name>
    <dbReference type="NCBI Taxonomy" id="37863"/>
    <lineage>
        <taxon>Eukaryota</taxon>
        <taxon>Metazoa</taxon>
        <taxon>Ecdysozoa</taxon>
        <taxon>Nematoda</taxon>
        <taxon>Chromadorea</taxon>
        <taxon>Rhabditida</taxon>
        <taxon>Tylenchina</taxon>
        <taxon>Panagrolaimomorpha</taxon>
        <taxon>Strongyloidoidea</taxon>
        <taxon>Steinernematidae</taxon>
        <taxon>Steinernema</taxon>
    </lineage>
</organism>
<dbReference type="InterPro" id="IPR018378">
    <property type="entry name" value="C-type_lectin_CS"/>
</dbReference>
<evidence type="ECO:0000259" key="3">
    <source>
        <dbReference type="PROSITE" id="PS50041"/>
    </source>
</evidence>
<dbReference type="SMART" id="SM00034">
    <property type="entry name" value="CLECT"/>
    <property type="match status" value="1"/>
</dbReference>
<dbReference type="Gene3D" id="3.10.100.10">
    <property type="entry name" value="Mannose-Binding Protein A, subunit A"/>
    <property type="match status" value="1"/>
</dbReference>
<dbReference type="SUPFAM" id="SSF56436">
    <property type="entry name" value="C-type lectin-like"/>
    <property type="match status" value="1"/>
</dbReference>
<accession>A0A1I7YDX9</accession>